<keyword evidence="2" id="KW-1185">Reference proteome</keyword>
<accession>A0A504J8L7</accession>
<organism evidence="1 2">
    <name type="scientific">Aquimarina algicola</name>
    <dbReference type="NCBI Taxonomy" id="2589995"/>
    <lineage>
        <taxon>Bacteria</taxon>
        <taxon>Pseudomonadati</taxon>
        <taxon>Bacteroidota</taxon>
        <taxon>Flavobacteriia</taxon>
        <taxon>Flavobacteriales</taxon>
        <taxon>Flavobacteriaceae</taxon>
        <taxon>Aquimarina</taxon>
    </lineage>
</organism>
<dbReference type="Pfam" id="PF05742">
    <property type="entry name" value="TANGO2"/>
    <property type="match status" value="1"/>
</dbReference>
<dbReference type="AlphaFoldDB" id="A0A504J8L7"/>
<protein>
    <submittedName>
        <fullName evidence="1">NRDE family protein</fullName>
    </submittedName>
</protein>
<evidence type="ECO:0000313" key="1">
    <source>
        <dbReference type="EMBL" id="TPN83030.1"/>
    </source>
</evidence>
<dbReference type="RefSeq" id="WP_140596629.1">
    <property type="nucleotide sequence ID" value="NZ_VFWZ01000008.1"/>
</dbReference>
<dbReference type="EMBL" id="VFWZ01000008">
    <property type="protein sequence ID" value="TPN83030.1"/>
    <property type="molecule type" value="Genomic_DNA"/>
</dbReference>
<sequence length="238" mass="27477">MCTVTLIPTQENNFILTSNRDEAIDRKTLAPEFYQVNKTRMLFPKDAVAGGTWVGISEKNTMICLLNGGFENHKRASYYRQSRGVVVKDLLGADNLEKALFSYDCRGIEPFTIIAVNWQNSLVFFELVWDGKQKHITELEKDTYIWSSSTLYTQEMKVMRRQWFSDFKEKNVLSSDTLLDFHKNAGIGNKDVDLQIDRGSLKTRSITQIVKNEEEFSMRYENLQNKSVNTVIFEAITV</sequence>
<gene>
    <name evidence="1" type="ORF">FHK87_21650</name>
</gene>
<name>A0A504J8L7_9FLAO</name>
<dbReference type="PANTHER" id="PTHR17985">
    <property type="entry name" value="SER/THR-RICH PROTEIN T10 IN DGCR REGION"/>
    <property type="match status" value="1"/>
</dbReference>
<evidence type="ECO:0000313" key="2">
    <source>
        <dbReference type="Proteomes" id="UP000315540"/>
    </source>
</evidence>
<proteinExistence type="predicted"/>
<dbReference type="InterPro" id="IPR008551">
    <property type="entry name" value="TANGO2"/>
</dbReference>
<dbReference type="PANTHER" id="PTHR17985:SF8">
    <property type="entry name" value="TRANSPORT AND GOLGI ORGANIZATION PROTEIN 2 HOMOLOG"/>
    <property type="match status" value="1"/>
</dbReference>
<dbReference type="OrthoDB" id="4380123at2"/>
<reference evidence="1 2" key="1">
    <citation type="submission" date="2019-06" db="EMBL/GenBank/DDBJ databases">
        <authorList>
            <person name="Meng X."/>
        </authorList>
    </citation>
    <scope>NUCLEOTIDE SEQUENCE [LARGE SCALE GENOMIC DNA]</scope>
    <source>
        <strain evidence="1 2">M625</strain>
    </source>
</reference>
<comment type="caution">
    <text evidence="1">The sequence shown here is derived from an EMBL/GenBank/DDBJ whole genome shotgun (WGS) entry which is preliminary data.</text>
</comment>
<dbReference type="Proteomes" id="UP000315540">
    <property type="component" value="Unassembled WGS sequence"/>
</dbReference>